<name>A0A9P4PY81_9PEZI</name>
<keyword evidence="1" id="KW-1133">Transmembrane helix</keyword>
<feature type="transmembrane region" description="Helical" evidence="1">
    <location>
        <begin position="110"/>
        <end position="132"/>
    </location>
</feature>
<dbReference type="PANTHER" id="PTHR35041:SF6">
    <property type="entry name" value="FORMYLMETHIONINE DEFORMYLASE-LIKE PROTEIN-RELATED"/>
    <property type="match status" value="1"/>
</dbReference>
<dbReference type="AlphaFoldDB" id="A0A9P4PY81"/>
<evidence type="ECO:0000256" key="1">
    <source>
        <dbReference type="SAM" id="Phobius"/>
    </source>
</evidence>
<dbReference type="EMBL" id="MU003907">
    <property type="protein sequence ID" value="KAF2716003.1"/>
    <property type="molecule type" value="Genomic_DNA"/>
</dbReference>
<protein>
    <submittedName>
        <fullName evidence="2">Uncharacterized protein</fullName>
    </submittedName>
</protein>
<feature type="transmembrane region" description="Helical" evidence="1">
    <location>
        <begin position="570"/>
        <end position="592"/>
    </location>
</feature>
<sequence>MGAALVAAVALAVGHHVFYTRLNGTKTPSDGYSLGGTRISKQQVNVALGTSLSFLVKVCLTIALSAAYIQAFWKAMSHRAIRLSHLDVTFSAMSNAFSLCHLGAWFKFPLLLYLALTAWLIPLASVVTPATLTVKVAQLQPVPSSLQQVPNLDFRSLNFAASMAARESSDLREFFYNGPQFELERVAVAVAAQGAILSITPPKPNATWSLTFPGPRINCQRLANDTSNDIMEILRESSAYINCNNAFGYLAWTPTNGSVAPSTATLASQGLGPIDNNASQPAALYVALFPYIEDYQGKDPNRTEQDASAELSERKVHVGGHGPMVVPTSQKGCNAPAAAPDMLKCELWNSTYNVTFDYVNGEQKVALQLEDIAPVSALASLQANNPEYLEVYSQNIPDCQLDTPRNVSGSRCAYNPAAVKNIAYQSTMDAFGRLIVGQIGFDHDMSEVKGGSALNLNTTIVSTSLFDAPEMGFLRSWVQGLQYSQGLGQLQSAVAKSGDSDVTYLASNDSTTSQVSLAAAMEQMFQNITISLMSSPYLSANYSAPSAPLLTNVTFTTYHNVYDYAAQKLWLAYGLAIGATAIGIIIGTVALVQNGLAYSNNFSTVLRATKCADISVPINNADLDGRDPLPGYLSKAKIEMPGASGLSHSEQSTGLIQDLKGSGTTVTVDAVESSV</sequence>
<keyword evidence="1" id="KW-0472">Membrane</keyword>
<evidence type="ECO:0000313" key="3">
    <source>
        <dbReference type="Proteomes" id="UP000799441"/>
    </source>
</evidence>
<proteinExistence type="predicted"/>
<reference evidence="2" key="1">
    <citation type="journal article" date="2020" name="Stud. Mycol.">
        <title>101 Dothideomycetes genomes: a test case for predicting lifestyles and emergence of pathogens.</title>
        <authorList>
            <person name="Haridas S."/>
            <person name="Albert R."/>
            <person name="Binder M."/>
            <person name="Bloem J."/>
            <person name="Labutti K."/>
            <person name="Salamov A."/>
            <person name="Andreopoulos B."/>
            <person name="Baker S."/>
            <person name="Barry K."/>
            <person name="Bills G."/>
            <person name="Bluhm B."/>
            <person name="Cannon C."/>
            <person name="Castanera R."/>
            <person name="Culley D."/>
            <person name="Daum C."/>
            <person name="Ezra D."/>
            <person name="Gonzalez J."/>
            <person name="Henrissat B."/>
            <person name="Kuo A."/>
            <person name="Liang C."/>
            <person name="Lipzen A."/>
            <person name="Lutzoni F."/>
            <person name="Magnuson J."/>
            <person name="Mondo S."/>
            <person name="Nolan M."/>
            <person name="Ohm R."/>
            <person name="Pangilinan J."/>
            <person name="Park H.-J."/>
            <person name="Ramirez L."/>
            <person name="Alfaro M."/>
            <person name="Sun H."/>
            <person name="Tritt A."/>
            <person name="Yoshinaga Y."/>
            <person name="Zwiers L.-H."/>
            <person name="Turgeon B."/>
            <person name="Goodwin S."/>
            <person name="Spatafora J."/>
            <person name="Crous P."/>
            <person name="Grigoriev I."/>
        </authorList>
    </citation>
    <scope>NUCLEOTIDE SEQUENCE</scope>
    <source>
        <strain evidence="2">CBS 116435</strain>
    </source>
</reference>
<dbReference type="OrthoDB" id="5322539at2759"/>
<comment type="caution">
    <text evidence="2">The sequence shown here is derived from an EMBL/GenBank/DDBJ whole genome shotgun (WGS) entry which is preliminary data.</text>
</comment>
<feature type="transmembrane region" description="Helical" evidence="1">
    <location>
        <begin position="46"/>
        <end position="73"/>
    </location>
</feature>
<accession>A0A9P4PY81</accession>
<organism evidence="2 3">
    <name type="scientific">Polychaeton citri CBS 116435</name>
    <dbReference type="NCBI Taxonomy" id="1314669"/>
    <lineage>
        <taxon>Eukaryota</taxon>
        <taxon>Fungi</taxon>
        <taxon>Dikarya</taxon>
        <taxon>Ascomycota</taxon>
        <taxon>Pezizomycotina</taxon>
        <taxon>Dothideomycetes</taxon>
        <taxon>Dothideomycetidae</taxon>
        <taxon>Capnodiales</taxon>
        <taxon>Capnodiaceae</taxon>
        <taxon>Polychaeton</taxon>
    </lineage>
</organism>
<keyword evidence="1" id="KW-0812">Transmembrane</keyword>
<gene>
    <name evidence="2" type="ORF">K431DRAFT_350651</name>
</gene>
<keyword evidence="3" id="KW-1185">Reference proteome</keyword>
<dbReference type="PANTHER" id="PTHR35041">
    <property type="entry name" value="MEDIATOR OF RNA POLYMERASE II TRANSCRIPTION SUBUNIT 1"/>
    <property type="match status" value="1"/>
</dbReference>
<evidence type="ECO:0000313" key="2">
    <source>
        <dbReference type="EMBL" id="KAF2716003.1"/>
    </source>
</evidence>
<dbReference type="Proteomes" id="UP000799441">
    <property type="component" value="Unassembled WGS sequence"/>
</dbReference>